<dbReference type="SUPFAM" id="SSF48208">
    <property type="entry name" value="Six-hairpin glycosidases"/>
    <property type="match status" value="1"/>
</dbReference>
<dbReference type="PANTHER" id="PTHR34987:SF6">
    <property type="entry name" value="ALPHA-L-RHAMNOSIDASE SIX-HAIRPIN GLYCOSIDASE DOMAIN-CONTAINING PROTEIN"/>
    <property type="match status" value="1"/>
</dbReference>
<reference evidence="3" key="1">
    <citation type="journal article" date="2021" name="Nat. Commun.">
        <title>Genetic determinants of endophytism in the Arabidopsis root mycobiome.</title>
        <authorList>
            <person name="Mesny F."/>
            <person name="Miyauchi S."/>
            <person name="Thiergart T."/>
            <person name="Pickel B."/>
            <person name="Atanasova L."/>
            <person name="Karlsson M."/>
            <person name="Huettel B."/>
            <person name="Barry K.W."/>
            <person name="Haridas S."/>
            <person name="Chen C."/>
            <person name="Bauer D."/>
            <person name="Andreopoulos W."/>
            <person name="Pangilinan J."/>
            <person name="LaButti K."/>
            <person name="Riley R."/>
            <person name="Lipzen A."/>
            <person name="Clum A."/>
            <person name="Drula E."/>
            <person name="Henrissat B."/>
            <person name="Kohler A."/>
            <person name="Grigoriev I.V."/>
            <person name="Martin F.M."/>
            <person name="Hacquard S."/>
        </authorList>
    </citation>
    <scope>NUCLEOTIDE SEQUENCE</scope>
    <source>
        <strain evidence="3">MPI-CAGE-AT-0016</strain>
    </source>
</reference>
<dbReference type="EMBL" id="JAGPXD010000003">
    <property type="protein sequence ID" value="KAH7362979.1"/>
    <property type="molecule type" value="Genomic_DNA"/>
</dbReference>
<name>A0A8K0TIY6_9PEZI</name>
<dbReference type="InterPro" id="IPR012341">
    <property type="entry name" value="6hp_glycosidase-like_sf"/>
</dbReference>
<keyword evidence="4" id="KW-1185">Reference proteome</keyword>
<feature type="domain" description="Alpha-L-rhamnosidase six-hairpin glycosidase" evidence="2">
    <location>
        <begin position="317"/>
        <end position="501"/>
    </location>
</feature>
<organism evidence="3 4">
    <name type="scientific">Plectosphaerella cucumerina</name>
    <dbReference type="NCBI Taxonomy" id="40658"/>
    <lineage>
        <taxon>Eukaryota</taxon>
        <taxon>Fungi</taxon>
        <taxon>Dikarya</taxon>
        <taxon>Ascomycota</taxon>
        <taxon>Pezizomycotina</taxon>
        <taxon>Sordariomycetes</taxon>
        <taxon>Hypocreomycetidae</taxon>
        <taxon>Glomerellales</taxon>
        <taxon>Plectosphaerellaceae</taxon>
        <taxon>Plectosphaerella</taxon>
    </lineage>
</organism>
<keyword evidence="3" id="KW-0326">Glycosidase</keyword>
<sequence>MRSFAVAVVLCRLAEASLWSLSRRATSASPTSSLPLSSPFIDPDNLPDETLFPGPWERYIKAPANKTRITPTGIWAVEGNVTTSANGLKLQVGEHVAGSGILIGPGGLLTLEFAENIAGRVCFDIESVGGDPEVDISYSESPLFADGEPDATTDRQERDLPLNLEFGNRTGTVCVGSDFVRGGFKYLTVQMPDYPVWRRTEADAQQVLVASPDDEKAASAGGGRDPYEDHWVSITNVWVICTAFPSQTNGRAYSGYFYSSSNMLNRIWYAGAYTLQLSTIDPKEGSALIDYNRLVDHNRSPTGSWYSNFTIAQGRAVTTDGAKRDRMVWPGDMFIAVPAIAMSTYDMSAVRNALDVLFEHQYSDFSLPYAGPPMGFRGEFSDTYHMHTLLGVYNYVLFSGDIPWLRHRWPAYLEALAVSIAKVDRTGLMRVTSAADWLRPGMGGHNLEASAMLSALLHRSAELARWLGENDVDGGTWIKTREALHAGIQSLYCPSTSLYSDNLGQRSCNGPEHVDPQDGNSWVLIADAASPPRAANISTSLRARWLRHGAPATEFPNVISPFASSFELLAHAAAGKPDSTLELILLEWSHLLDGRGFTNSTLAEGFRIDGDPQYPAYASSARNSHCHGWSAGPTSAVVSDAVLGIRLLAPAGARWAVRPRLTKWLAWARGGFATARGRFEVRVSRVVAVDESHGYVLRRNGTMVELSTPAGTEGSLVLDLGDTEQAIDLRGGETVAYVFWQEGSGDDKQAPEEMVEEVDLRTRKAAFNEEEWYMQTVGGGSGVSIIFDESFKAPEMEERPVGVVDWEALERNYVKPLDETSWELEPELGQEE</sequence>
<accession>A0A8K0TIY6</accession>
<keyword evidence="1" id="KW-0732">Signal</keyword>
<evidence type="ECO:0000259" key="2">
    <source>
        <dbReference type="Pfam" id="PF17389"/>
    </source>
</evidence>
<dbReference type="Gene3D" id="1.50.10.10">
    <property type="match status" value="1"/>
</dbReference>
<comment type="caution">
    <text evidence="3">The sequence shown here is derived from an EMBL/GenBank/DDBJ whole genome shotgun (WGS) entry which is preliminary data.</text>
</comment>
<protein>
    <submittedName>
        <fullName evidence="3">Six-hairpin glycosidase-like protein</fullName>
    </submittedName>
</protein>
<proteinExistence type="predicted"/>
<evidence type="ECO:0000313" key="4">
    <source>
        <dbReference type="Proteomes" id="UP000813385"/>
    </source>
</evidence>
<evidence type="ECO:0000313" key="3">
    <source>
        <dbReference type="EMBL" id="KAH7362979.1"/>
    </source>
</evidence>
<dbReference type="InterPro" id="IPR008928">
    <property type="entry name" value="6-hairpin_glycosidase_sf"/>
</dbReference>
<gene>
    <name evidence="3" type="ORF">B0T11DRAFT_89946</name>
</gene>
<dbReference type="Gene3D" id="2.60.420.10">
    <property type="entry name" value="Maltose phosphorylase, domain 3"/>
    <property type="match status" value="1"/>
</dbReference>
<feature type="chain" id="PRO_5035449771" evidence="1">
    <location>
        <begin position="17"/>
        <end position="832"/>
    </location>
</feature>
<dbReference type="GO" id="GO:0016798">
    <property type="term" value="F:hydrolase activity, acting on glycosyl bonds"/>
    <property type="evidence" value="ECO:0007669"/>
    <property type="project" value="UniProtKB-KW"/>
</dbReference>
<keyword evidence="3" id="KW-0378">Hydrolase</keyword>
<dbReference type="OrthoDB" id="10036721at2759"/>
<dbReference type="GO" id="GO:0005975">
    <property type="term" value="P:carbohydrate metabolic process"/>
    <property type="evidence" value="ECO:0007669"/>
    <property type="project" value="InterPro"/>
</dbReference>
<dbReference type="Proteomes" id="UP000813385">
    <property type="component" value="Unassembled WGS sequence"/>
</dbReference>
<dbReference type="AlphaFoldDB" id="A0A8K0TIY6"/>
<dbReference type="InterPro" id="IPR035396">
    <property type="entry name" value="Bac_rhamnosid6H"/>
</dbReference>
<feature type="signal peptide" evidence="1">
    <location>
        <begin position="1"/>
        <end position="16"/>
    </location>
</feature>
<evidence type="ECO:0000256" key="1">
    <source>
        <dbReference type="SAM" id="SignalP"/>
    </source>
</evidence>
<dbReference type="Pfam" id="PF17389">
    <property type="entry name" value="Bac_rhamnosid6H"/>
    <property type="match status" value="1"/>
</dbReference>
<dbReference type="PANTHER" id="PTHR34987">
    <property type="entry name" value="C, PUTATIVE (AFU_ORTHOLOGUE AFUA_3G02880)-RELATED"/>
    <property type="match status" value="1"/>
</dbReference>